<evidence type="ECO:0000313" key="2">
    <source>
        <dbReference type="Proteomes" id="UP000179129"/>
    </source>
</evidence>
<gene>
    <name evidence="1" type="ORF">A3F83_01150</name>
</gene>
<evidence type="ECO:0000313" key="1">
    <source>
        <dbReference type="EMBL" id="OGG03420.1"/>
    </source>
</evidence>
<proteinExistence type="predicted"/>
<reference evidence="1 2" key="1">
    <citation type="journal article" date="2016" name="Nat. Commun.">
        <title>Thousands of microbial genomes shed light on interconnected biogeochemical processes in an aquifer system.</title>
        <authorList>
            <person name="Anantharaman K."/>
            <person name="Brown C.T."/>
            <person name="Hug L.A."/>
            <person name="Sharon I."/>
            <person name="Castelle C.J."/>
            <person name="Probst A.J."/>
            <person name="Thomas B.C."/>
            <person name="Singh A."/>
            <person name="Wilkins M.J."/>
            <person name="Karaoz U."/>
            <person name="Brodie E.L."/>
            <person name="Williams K.H."/>
            <person name="Hubbard S.S."/>
            <person name="Banfield J.F."/>
        </authorList>
    </citation>
    <scope>NUCLEOTIDE SEQUENCE [LARGE SCALE GENOMIC DNA]</scope>
</reference>
<dbReference type="AlphaFoldDB" id="A0A1F5YT93"/>
<comment type="caution">
    <text evidence="1">The sequence shown here is derived from an EMBL/GenBank/DDBJ whole genome shotgun (WGS) entry which is preliminary data.</text>
</comment>
<organism evidence="1 2">
    <name type="scientific">Candidatus Glassbacteria bacterium RIFCSPLOWO2_12_FULL_58_11</name>
    <dbReference type="NCBI Taxonomy" id="1817867"/>
    <lineage>
        <taxon>Bacteria</taxon>
        <taxon>Candidatus Glassiibacteriota</taxon>
    </lineage>
</organism>
<dbReference type="EMBL" id="MFIX01000145">
    <property type="protein sequence ID" value="OGG03420.1"/>
    <property type="molecule type" value="Genomic_DNA"/>
</dbReference>
<accession>A0A1F5YT93</accession>
<sequence length="61" mass="6865">MLKKYVILFSLLLFLLVLLSLWAFDKLMVLNGRGSSFRFFAPGPRPLTREPSAAKPLELAA</sequence>
<dbReference type="Proteomes" id="UP000179129">
    <property type="component" value="Unassembled WGS sequence"/>
</dbReference>
<name>A0A1F5YT93_9BACT</name>
<protein>
    <submittedName>
        <fullName evidence="1">Uncharacterized protein</fullName>
    </submittedName>
</protein>